<reference evidence="7" key="2">
    <citation type="submission" date="2025-08" db="UniProtKB">
        <authorList>
            <consortium name="RefSeq"/>
        </authorList>
    </citation>
    <scope>IDENTIFICATION</scope>
    <source>
        <tissue evidence="7">Young leaves</tissue>
    </source>
</reference>
<dbReference type="Pfam" id="PF00704">
    <property type="entry name" value="Glyco_hydro_18"/>
    <property type="match status" value="1"/>
</dbReference>
<evidence type="ECO:0000313" key="6">
    <source>
        <dbReference type="Proteomes" id="UP000694853"/>
    </source>
</evidence>
<dbReference type="KEGG" id="aprc:113852289"/>
<dbReference type="RefSeq" id="XP_027338325.1">
    <property type="nucleotide sequence ID" value="XM_027482524.1"/>
</dbReference>
<dbReference type="AlphaFoldDB" id="A0A8B8K3L9"/>
<dbReference type="GO" id="GO:0004553">
    <property type="term" value="F:hydrolase activity, hydrolyzing O-glycosyl compounds"/>
    <property type="evidence" value="ECO:0007669"/>
    <property type="project" value="InterPro"/>
</dbReference>
<dbReference type="Gene3D" id="3.20.20.80">
    <property type="entry name" value="Glycosidases"/>
    <property type="match status" value="1"/>
</dbReference>
<dbReference type="OrthoDB" id="1395031at2759"/>
<name>A0A8B8K3L9_ABRPR</name>
<dbReference type="SUPFAM" id="SSF51445">
    <property type="entry name" value="(Trans)glycosidases"/>
    <property type="match status" value="1"/>
</dbReference>
<dbReference type="PANTHER" id="PTHR46476:SF13">
    <property type="entry name" value="2, PUTATIVE, EXPRESSED-RELATED"/>
    <property type="match status" value="1"/>
</dbReference>
<reference evidence="6" key="1">
    <citation type="journal article" date="2019" name="Toxins">
        <title>Detection of Abrin-Like and Prepropulchellin-Like Toxin Genes and Transcripts Using Whole Genome Sequencing and Full-Length Transcript Sequencing of Abrus precatorius.</title>
        <authorList>
            <person name="Hovde B.T."/>
            <person name="Daligault H.E."/>
            <person name="Hanschen E.R."/>
            <person name="Kunde Y.A."/>
            <person name="Johnson M.B."/>
            <person name="Starkenburg S.R."/>
            <person name="Johnson S.L."/>
        </authorList>
    </citation>
    <scope>NUCLEOTIDE SEQUENCE [LARGE SCALE GENOMIC DNA]</scope>
</reference>
<organism evidence="6 7">
    <name type="scientific">Abrus precatorius</name>
    <name type="common">Indian licorice</name>
    <name type="synonym">Glycine abrus</name>
    <dbReference type="NCBI Taxonomy" id="3816"/>
    <lineage>
        <taxon>Eukaryota</taxon>
        <taxon>Viridiplantae</taxon>
        <taxon>Streptophyta</taxon>
        <taxon>Embryophyta</taxon>
        <taxon>Tracheophyta</taxon>
        <taxon>Spermatophyta</taxon>
        <taxon>Magnoliopsida</taxon>
        <taxon>eudicotyledons</taxon>
        <taxon>Gunneridae</taxon>
        <taxon>Pentapetalae</taxon>
        <taxon>rosids</taxon>
        <taxon>fabids</taxon>
        <taxon>Fabales</taxon>
        <taxon>Fabaceae</taxon>
        <taxon>Papilionoideae</taxon>
        <taxon>50 kb inversion clade</taxon>
        <taxon>NPAAA clade</taxon>
        <taxon>indigoferoid/millettioid clade</taxon>
        <taxon>Abreae</taxon>
        <taxon>Abrus</taxon>
    </lineage>
</organism>
<proteinExistence type="inferred from homology"/>
<sequence length="299" mass="34002">MSVEPAAFVQGEIFREYIGAKPSPKLRKFPVEIINPKISEFHFILAFATDDYDPTTGRGKGNFRPSWNVSDFSAVKIKEMKAQYKNVKVVISIGGRGTKYPFNPEDKLQWIHNAKKSLKEILEVDYKDDCGCVTKTVIDGVDINYEHIESDGFVECIGEIIEYLKRKGMMVSIAPSDSTDPANPVLTNYKNLYKDNKEHIDWVDYQFYDQTVSTTPAFVNLYRSLSDFFSVKKLLAGYSTDPDDAGKISQKVFFEGCEILLRSDSLPGIFVWDANDSKVLEEPYYVEIKAQQLLTKSED</sequence>
<dbReference type="GeneID" id="113852289"/>
<dbReference type="PANTHER" id="PTHR46476">
    <property type="entry name" value="CHITINASE 2-LIKE"/>
    <property type="match status" value="1"/>
</dbReference>
<evidence type="ECO:0000256" key="3">
    <source>
        <dbReference type="RuleBase" id="RU000489"/>
    </source>
</evidence>
<evidence type="ECO:0000313" key="7">
    <source>
        <dbReference type="RefSeq" id="XP_027338325.1"/>
    </source>
</evidence>
<comment type="similarity">
    <text evidence="4">Belongs to the glycosyl hydrolase 18 family.</text>
</comment>
<dbReference type="PROSITE" id="PS01095">
    <property type="entry name" value="GH18_1"/>
    <property type="match status" value="1"/>
</dbReference>
<dbReference type="PROSITE" id="PS51910">
    <property type="entry name" value="GH18_2"/>
    <property type="match status" value="1"/>
</dbReference>
<dbReference type="Proteomes" id="UP000694853">
    <property type="component" value="Unplaced"/>
</dbReference>
<dbReference type="InterPro" id="IPR001223">
    <property type="entry name" value="Glyco_hydro18_cat"/>
</dbReference>
<dbReference type="InterPro" id="IPR017853">
    <property type="entry name" value="GH"/>
</dbReference>
<keyword evidence="6" id="KW-1185">Reference proteome</keyword>
<dbReference type="InterPro" id="IPR001579">
    <property type="entry name" value="Glyco_hydro_18_chit_AS"/>
</dbReference>
<accession>A0A8B8K3L9</accession>
<dbReference type="InterPro" id="IPR000677">
    <property type="entry name" value="Chitinase-like"/>
</dbReference>
<evidence type="ECO:0000256" key="4">
    <source>
        <dbReference type="RuleBase" id="RU004453"/>
    </source>
</evidence>
<evidence type="ECO:0000256" key="2">
    <source>
        <dbReference type="ARBA" id="ARBA00023295"/>
    </source>
</evidence>
<keyword evidence="1 3" id="KW-0378">Hydrolase</keyword>
<feature type="domain" description="GH18" evidence="5">
    <location>
        <begin position="12"/>
        <end position="299"/>
    </location>
</feature>
<keyword evidence="2 3" id="KW-0326">Glycosidase</keyword>
<protein>
    <submittedName>
        <fullName evidence="7">Chitinase 2-like</fullName>
    </submittedName>
</protein>
<evidence type="ECO:0000256" key="1">
    <source>
        <dbReference type="ARBA" id="ARBA00022801"/>
    </source>
</evidence>
<gene>
    <name evidence="7" type="primary">LOC113852289</name>
</gene>
<dbReference type="PRINTS" id="PR00551">
    <property type="entry name" value="2SGLOBULIN"/>
</dbReference>
<dbReference type="GO" id="GO:0005975">
    <property type="term" value="P:carbohydrate metabolic process"/>
    <property type="evidence" value="ECO:0007669"/>
    <property type="project" value="InterPro"/>
</dbReference>
<evidence type="ECO:0000259" key="5">
    <source>
        <dbReference type="PROSITE" id="PS51910"/>
    </source>
</evidence>